<name>A0A5N5SV00_9CRUS</name>
<reference evidence="1 2" key="1">
    <citation type="journal article" date="2019" name="PLoS Biol.">
        <title>Sex chromosomes control vertical transmission of feminizing Wolbachia symbionts in an isopod.</title>
        <authorList>
            <person name="Becking T."/>
            <person name="Chebbi M.A."/>
            <person name="Giraud I."/>
            <person name="Moumen B."/>
            <person name="Laverre T."/>
            <person name="Caubet Y."/>
            <person name="Peccoud J."/>
            <person name="Gilbert C."/>
            <person name="Cordaux R."/>
        </authorList>
    </citation>
    <scope>NUCLEOTIDE SEQUENCE [LARGE SCALE GENOMIC DNA]</scope>
    <source>
        <strain evidence="1">ANa2</strain>
        <tissue evidence="1">Whole body excluding digestive tract and cuticle</tissue>
    </source>
</reference>
<protein>
    <submittedName>
        <fullName evidence="1">Uncharacterized protein</fullName>
    </submittedName>
</protein>
<comment type="caution">
    <text evidence="1">The sequence shown here is derived from an EMBL/GenBank/DDBJ whole genome shotgun (WGS) entry which is preliminary data.</text>
</comment>
<evidence type="ECO:0000313" key="1">
    <source>
        <dbReference type="EMBL" id="KAB7498046.1"/>
    </source>
</evidence>
<organism evidence="1 2">
    <name type="scientific">Armadillidium nasatum</name>
    <dbReference type="NCBI Taxonomy" id="96803"/>
    <lineage>
        <taxon>Eukaryota</taxon>
        <taxon>Metazoa</taxon>
        <taxon>Ecdysozoa</taxon>
        <taxon>Arthropoda</taxon>
        <taxon>Crustacea</taxon>
        <taxon>Multicrustacea</taxon>
        <taxon>Malacostraca</taxon>
        <taxon>Eumalacostraca</taxon>
        <taxon>Peracarida</taxon>
        <taxon>Isopoda</taxon>
        <taxon>Oniscidea</taxon>
        <taxon>Crinocheta</taxon>
        <taxon>Armadillidiidae</taxon>
        <taxon>Armadillidium</taxon>
    </lineage>
</organism>
<sequence length="44" mass="4940">MLLHSAISHIVNLSRREYSAISQQKSIGIQCSSNTSNTPRKIRL</sequence>
<keyword evidence="2" id="KW-1185">Reference proteome</keyword>
<gene>
    <name evidence="1" type="ORF">Anas_14584</name>
</gene>
<evidence type="ECO:0000313" key="2">
    <source>
        <dbReference type="Proteomes" id="UP000326759"/>
    </source>
</evidence>
<proteinExistence type="predicted"/>
<dbReference type="EMBL" id="SEYY01019645">
    <property type="protein sequence ID" value="KAB7498046.1"/>
    <property type="molecule type" value="Genomic_DNA"/>
</dbReference>
<dbReference type="Proteomes" id="UP000326759">
    <property type="component" value="Unassembled WGS sequence"/>
</dbReference>
<dbReference type="AlphaFoldDB" id="A0A5N5SV00"/>
<accession>A0A5N5SV00</accession>
<feature type="non-terminal residue" evidence="1">
    <location>
        <position position="44"/>
    </location>
</feature>